<dbReference type="GO" id="GO:0005524">
    <property type="term" value="F:ATP binding"/>
    <property type="evidence" value="ECO:0007669"/>
    <property type="project" value="UniProtKB-KW"/>
</dbReference>
<keyword evidence="1" id="KW-0547">Nucleotide-binding</keyword>
<dbReference type="Gene3D" id="3.40.50.300">
    <property type="entry name" value="P-loop containing nucleotide triphosphate hydrolases"/>
    <property type="match status" value="2"/>
</dbReference>
<keyword evidence="2" id="KW-0378">Hydrolase</keyword>
<keyword evidence="7" id="KW-1185">Reference proteome</keyword>
<reference evidence="6" key="2">
    <citation type="submission" date="2020-09" db="EMBL/GenBank/DDBJ databases">
        <authorList>
            <person name="Sun Q."/>
            <person name="Zhou Y."/>
        </authorList>
    </citation>
    <scope>NUCLEOTIDE SEQUENCE</scope>
    <source>
        <strain evidence="6">CGMCC 1.12187</strain>
    </source>
</reference>
<evidence type="ECO:0000256" key="4">
    <source>
        <dbReference type="ARBA" id="ARBA00022840"/>
    </source>
</evidence>
<dbReference type="GO" id="GO:0043138">
    <property type="term" value="F:3'-5' DNA helicase activity"/>
    <property type="evidence" value="ECO:0007669"/>
    <property type="project" value="TreeGrafter"/>
</dbReference>
<dbReference type="InterPro" id="IPR000212">
    <property type="entry name" value="DNA_helicase_UvrD/REP"/>
</dbReference>
<accession>A0A917LZK0</accession>
<evidence type="ECO:0000256" key="2">
    <source>
        <dbReference type="ARBA" id="ARBA00022801"/>
    </source>
</evidence>
<dbReference type="InterPro" id="IPR014017">
    <property type="entry name" value="DNA_helicase_UvrD-like_C"/>
</dbReference>
<reference evidence="6" key="1">
    <citation type="journal article" date="2014" name="Int. J. Syst. Evol. Microbiol.">
        <title>Complete genome sequence of Corynebacterium casei LMG S-19264T (=DSM 44701T), isolated from a smear-ripened cheese.</title>
        <authorList>
            <consortium name="US DOE Joint Genome Institute (JGI-PGF)"/>
            <person name="Walter F."/>
            <person name="Albersmeier A."/>
            <person name="Kalinowski J."/>
            <person name="Ruckert C."/>
        </authorList>
    </citation>
    <scope>NUCLEOTIDE SEQUENCE</scope>
    <source>
        <strain evidence="6">CGMCC 1.12187</strain>
    </source>
</reference>
<dbReference type="SUPFAM" id="SSF52540">
    <property type="entry name" value="P-loop containing nucleoside triphosphate hydrolases"/>
    <property type="match status" value="1"/>
</dbReference>
<protein>
    <recommendedName>
        <fullName evidence="5">UvrD-like helicase C-terminal domain-containing protein</fullName>
    </recommendedName>
</protein>
<evidence type="ECO:0000259" key="5">
    <source>
        <dbReference type="Pfam" id="PF13361"/>
    </source>
</evidence>
<name>A0A917LZK0_9MICC</name>
<keyword evidence="4" id="KW-0067">ATP-binding</keyword>
<evidence type="ECO:0000256" key="3">
    <source>
        <dbReference type="ARBA" id="ARBA00022806"/>
    </source>
</evidence>
<dbReference type="Pfam" id="PF13245">
    <property type="entry name" value="AAA_19"/>
    <property type="match status" value="1"/>
</dbReference>
<comment type="caution">
    <text evidence="6">The sequence shown here is derived from an EMBL/GenBank/DDBJ whole genome shotgun (WGS) entry which is preliminary data.</text>
</comment>
<evidence type="ECO:0000313" key="7">
    <source>
        <dbReference type="Proteomes" id="UP000638848"/>
    </source>
</evidence>
<dbReference type="PANTHER" id="PTHR11070">
    <property type="entry name" value="UVRD / RECB / PCRA DNA HELICASE FAMILY MEMBER"/>
    <property type="match status" value="1"/>
</dbReference>
<dbReference type="Pfam" id="PF13361">
    <property type="entry name" value="UvrD_C"/>
    <property type="match status" value="1"/>
</dbReference>
<dbReference type="GO" id="GO:0016787">
    <property type="term" value="F:hydrolase activity"/>
    <property type="evidence" value="ECO:0007669"/>
    <property type="project" value="UniProtKB-KW"/>
</dbReference>
<dbReference type="Proteomes" id="UP000638848">
    <property type="component" value="Unassembled WGS sequence"/>
</dbReference>
<dbReference type="EMBL" id="BMEQ01000026">
    <property type="protein sequence ID" value="GGG67110.1"/>
    <property type="molecule type" value="Genomic_DNA"/>
</dbReference>
<dbReference type="GO" id="GO:0003677">
    <property type="term" value="F:DNA binding"/>
    <property type="evidence" value="ECO:0007669"/>
    <property type="project" value="InterPro"/>
</dbReference>
<feature type="domain" description="UvrD-like helicase C-terminal" evidence="5">
    <location>
        <begin position="360"/>
        <end position="407"/>
    </location>
</feature>
<evidence type="ECO:0000313" key="6">
    <source>
        <dbReference type="EMBL" id="GGG67110.1"/>
    </source>
</evidence>
<organism evidence="6 7">
    <name type="scientific">Kocuria dechangensis</name>
    <dbReference type="NCBI Taxonomy" id="1176249"/>
    <lineage>
        <taxon>Bacteria</taxon>
        <taxon>Bacillati</taxon>
        <taxon>Actinomycetota</taxon>
        <taxon>Actinomycetes</taxon>
        <taxon>Micrococcales</taxon>
        <taxon>Micrococcaceae</taxon>
        <taxon>Kocuria</taxon>
    </lineage>
</organism>
<gene>
    <name evidence="6" type="ORF">GCM10011374_34140</name>
</gene>
<dbReference type="AlphaFoldDB" id="A0A917LZK0"/>
<sequence>MIAGPGSGKTEVVSALVEHLVVEKDVDPMDGVLVISFSNAAVHTVDARLRDRGIPPVTVQTMDSLAGEILAAADDADLTGLTFDMRIDRAVRLLREDDDATERFADVEHLVVDEVQDVVGIRADFLLAIIDSLPEDAGVSLLGDPAQGIYDFQLRSHGKGGKPFSTTTSQELLHRVCRSAGVTTKHLTGQYRATSDDAREAAALRTAVLDEAQLGDFEDFEAGVITMGSIGHVMELASRWDGTTAFLTQTNGQAMLVAQEISHAGFPVEVRRTARQRVLASWIARLLADAPTRTVTQTEIEAFITKKALALDPMVTWRVLRSTAGSKGSEVDIPQLAKRLRAPRALPPDLLDQPSSPFVVSTIHRAKGLEFDNVVLVDFPDKPWLKNDVNLSESARTRFVALTRARCQILRAEGPDDRRLHQFSRPSLHAKRWYRGGPKKCHTFGYEIRVDDVCREEPCGADPQLAQEHLAARVEPGDSLRLVLDPHRSTPSRPIYDVIHDDVVVARTSVAFGEDLAARVGARDKTTTPWPRMDGARVESVATVAGDPQQGPVGRHGLWLAPVITGILALDWSKDDEA</sequence>
<proteinExistence type="predicted"/>
<dbReference type="InterPro" id="IPR027417">
    <property type="entry name" value="P-loop_NTPase"/>
</dbReference>
<dbReference type="GO" id="GO:0000725">
    <property type="term" value="P:recombinational repair"/>
    <property type="evidence" value="ECO:0007669"/>
    <property type="project" value="TreeGrafter"/>
</dbReference>
<evidence type="ECO:0000256" key="1">
    <source>
        <dbReference type="ARBA" id="ARBA00022741"/>
    </source>
</evidence>
<dbReference type="PANTHER" id="PTHR11070:SF2">
    <property type="entry name" value="ATP-DEPENDENT DNA HELICASE SRS2"/>
    <property type="match status" value="1"/>
</dbReference>
<keyword evidence="3" id="KW-0347">Helicase</keyword>